<organism evidence="15">
    <name type="scientific">uncultured Desulfobacterium sp</name>
    <dbReference type="NCBI Taxonomy" id="201089"/>
    <lineage>
        <taxon>Bacteria</taxon>
        <taxon>Pseudomonadati</taxon>
        <taxon>Thermodesulfobacteriota</taxon>
        <taxon>Desulfobacteria</taxon>
        <taxon>Desulfobacterales</taxon>
        <taxon>Desulfobacteriaceae</taxon>
        <taxon>Desulfobacterium</taxon>
        <taxon>environmental samples</taxon>
    </lineage>
</organism>
<dbReference type="PANTHER" id="PTHR43091:SF1">
    <property type="entry name" value="BETA-KETOACYL-[ACYL-CARRIER-PROTEIN] SYNTHASE III, CHLOROPLASTIC"/>
    <property type="match status" value="1"/>
</dbReference>
<evidence type="ECO:0000256" key="5">
    <source>
        <dbReference type="ARBA" id="ARBA00022679"/>
    </source>
</evidence>
<dbReference type="EC" id="2.3.1.180" evidence="3 12"/>
<evidence type="ECO:0000256" key="1">
    <source>
        <dbReference type="ARBA" id="ARBA00005194"/>
    </source>
</evidence>
<comment type="catalytic activity">
    <reaction evidence="11">
        <text>malonyl-[ACP] + acetyl-CoA + H(+) = 3-oxobutanoyl-[ACP] + CO2 + CoA</text>
        <dbReference type="Rhea" id="RHEA:12080"/>
        <dbReference type="Rhea" id="RHEA-COMP:9623"/>
        <dbReference type="Rhea" id="RHEA-COMP:9625"/>
        <dbReference type="ChEBI" id="CHEBI:15378"/>
        <dbReference type="ChEBI" id="CHEBI:16526"/>
        <dbReference type="ChEBI" id="CHEBI:57287"/>
        <dbReference type="ChEBI" id="CHEBI:57288"/>
        <dbReference type="ChEBI" id="CHEBI:78449"/>
        <dbReference type="ChEBI" id="CHEBI:78450"/>
        <dbReference type="EC" id="2.3.1.180"/>
    </reaction>
    <physiologicalReaction direction="left-to-right" evidence="11">
        <dbReference type="Rhea" id="RHEA:12081"/>
    </physiologicalReaction>
</comment>
<keyword evidence="5 12" id="KW-0808">Transferase</keyword>
<gene>
    <name evidence="12" type="primary">fabH</name>
    <name evidence="15" type="ORF">N47_D29120</name>
</gene>
<feature type="domain" description="Beta-ketoacyl-[acyl-carrier-protein] synthase III C-terminal" evidence="13">
    <location>
        <begin position="238"/>
        <end position="327"/>
    </location>
</feature>
<dbReference type="GO" id="GO:0004315">
    <property type="term" value="F:3-oxoacyl-[acyl-carrier-protein] synthase activity"/>
    <property type="evidence" value="ECO:0007669"/>
    <property type="project" value="InterPro"/>
</dbReference>
<evidence type="ECO:0000313" key="15">
    <source>
        <dbReference type="EMBL" id="CBX30103.1"/>
    </source>
</evidence>
<dbReference type="PANTHER" id="PTHR43091">
    <property type="entry name" value="3-OXOACYL-[ACYL-CARRIER-PROTEIN] SYNTHASE"/>
    <property type="match status" value="1"/>
</dbReference>
<evidence type="ECO:0000256" key="2">
    <source>
        <dbReference type="ARBA" id="ARBA00008642"/>
    </source>
</evidence>
<comment type="function">
    <text evidence="12">Catalyzes the condensation reaction of fatty acid synthesis by the addition to an acyl acceptor of two carbons from malonyl-ACP. Catalyzes the first condensation reaction which initiates fatty acid synthesis and may therefore play a role in governing the total rate of fatty acid production. Possesses both acetoacetyl-ACP synthase and acetyl transacylase activities. Its substrate specificity determines the biosynthesis of branched-chain and/or straight-chain of fatty acids.</text>
</comment>
<comment type="domain">
    <text evidence="12">The last Arg residue of the ACP-binding site is essential for the weak association between ACP/AcpP and FabH.</text>
</comment>
<dbReference type="AlphaFoldDB" id="E1YHI4"/>
<evidence type="ECO:0000256" key="8">
    <source>
        <dbReference type="ARBA" id="ARBA00023160"/>
    </source>
</evidence>
<keyword evidence="9 12" id="KW-0511">Multifunctional enzyme</keyword>
<comment type="pathway">
    <text evidence="1 12">Lipid metabolism; fatty acid biosynthesis.</text>
</comment>
<sequence length="329" mass="35310">MFNACIIGTGSALPEKALLNSEIGEFVDTSDEWIVRRTGIKERRISLKEGEGTADLAALASQKAMEMADVSPEELDLIVVGTVTADRLVPSAGCMVQQILGAQNAAAFDISAGCSGFLYALTTVKNATCSGACKTALAIGVDRISTILNWKDRGTCILLGDGAGAVVVKASEKETGILSSHLKSDGRLWELLYSKEGNSYVPECLEGLKPKSSYLVMDGNRLFKKAVNSLTDIANQALKQNNLSGEDISILVPHQANMRIIQATAQSLDIPFEKFYINVDRYGNTSSASIPLALDEANRKGLIKKGDYVMLITFGAGLTWGSTVLRWCF</sequence>
<dbReference type="GO" id="GO:0005737">
    <property type="term" value="C:cytoplasm"/>
    <property type="evidence" value="ECO:0007669"/>
    <property type="project" value="UniProtKB-SubCell"/>
</dbReference>
<feature type="active site" evidence="12">
    <location>
        <position position="254"/>
    </location>
</feature>
<accession>E1YHI4</accession>
<dbReference type="Pfam" id="PF08545">
    <property type="entry name" value="ACP_syn_III"/>
    <property type="match status" value="1"/>
</dbReference>
<dbReference type="CDD" id="cd00830">
    <property type="entry name" value="KAS_III"/>
    <property type="match status" value="1"/>
</dbReference>
<dbReference type="NCBIfam" id="TIGR00747">
    <property type="entry name" value="fabH"/>
    <property type="match status" value="1"/>
</dbReference>
<comment type="subunit">
    <text evidence="12">Homodimer.</text>
</comment>
<evidence type="ECO:0000256" key="9">
    <source>
        <dbReference type="ARBA" id="ARBA00023268"/>
    </source>
</evidence>
<dbReference type="UniPathway" id="UPA00094"/>
<comment type="similarity">
    <text evidence="2 12">Belongs to the thiolase-like superfamily. FabH family.</text>
</comment>
<evidence type="ECO:0000256" key="12">
    <source>
        <dbReference type="HAMAP-Rule" id="MF_01815"/>
    </source>
</evidence>
<dbReference type="InterPro" id="IPR016039">
    <property type="entry name" value="Thiolase-like"/>
</dbReference>
<proteinExistence type="inferred from homology"/>
<feature type="active site" evidence="12">
    <location>
        <position position="284"/>
    </location>
</feature>
<dbReference type="NCBIfam" id="NF006829">
    <property type="entry name" value="PRK09352.1"/>
    <property type="match status" value="1"/>
</dbReference>
<dbReference type="InterPro" id="IPR013747">
    <property type="entry name" value="ACP_syn_III_C"/>
</dbReference>
<protein>
    <recommendedName>
        <fullName evidence="3 12">Beta-ketoacyl-[acyl-carrier-protein] synthase III</fullName>
        <shortName evidence="12">Beta-ketoacyl-ACP synthase III</shortName>
        <shortName evidence="12">KAS III</shortName>
        <ecNumber evidence="3 12">2.3.1.180</ecNumber>
    </recommendedName>
    <alternativeName>
        <fullName evidence="12">3-oxoacyl-[acyl-carrier-protein] synthase 3</fullName>
    </alternativeName>
    <alternativeName>
        <fullName evidence="12">3-oxoacyl-[acyl-carrier-protein] synthase III</fullName>
    </alternativeName>
</protein>
<dbReference type="EMBL" id="FR695874">
    <property type="protein sequence ID" value="CBX30103.1"/>
    <property type="molecule type" value="Genomic_DNA"/>
</dbReference>
<reference evidence="15" key="1">
    <citation type="journal article" date="2011" name="Environ. Microbiol.">
        <title>Genomic insights into the metabolic potential of the polycyclic aromatic hydrocarbon degrading sulfate-reducing Deltaproteobacterium N47.</title>
        <authorList>
            <person name="Bergmann F."/>
            <person name="Selesi D."/>
            <person name="Weinmaier T."/>
            <person name="Tischler P."/>
            <person name="Rattei T."/>
            <person name="Meckenstock R.U."/>
        </authorList>
    </citation>
    <scope>NUCLEOTIDE SEQUENCE</scope>
</reference>
<evidence type="ECO:0000256" key="4">
    <source>
        <dbReference type="ARBA" id="ARBA00022516"/>
    </source>
</evidence>
<dbReference type="GO" id="GO:0006633">
    <property type="term" value="P:fatty acid biosynthetic process"/>
    <property type="evidence" value="ECO:0007669"/>
    <property type="project" value="UniProtKB-UniRule"/>
</dbReference>
<evidence type="ECO:0000256" key="7">
    <source>
        <dbReference type="ARBA" id="ARBA00023098"/>
    </source>
</evidence>
<keyword evidence="8 12" id="KW-0275">Fatty acid biosynthesis</keyword>
<keyword evidence="7 12" id="KW-0443">Lipid metabolism</keyword>
<keyword evidence="12" id="KW-0963">Cytoplasm</keyword>
<keyword evidence="6 12" id="KW-0276">Fatty acid metabolism</keyword>
<keyword evidence="4 12" id="KW-0444">Lipid biosynthesis</keyword>
<comment type="subcellular location">
    <subcellularLocation>
        <location evidence="12">Cytoplasm</location>
    </subcellularLocation>
</comment>
<evidence type="ECO:0000259" key="13">
    <source>
        <dbReference type="Pfam" id="PF08541"/>
    </source>
</evidence>
<name>E1YHI4_9BACT</name>
<dbReference type="InterPro" id="IPR013751">
    <property type="entry name" value="ACP_syn_III_N"/>
</dbReference>
<dbReference type="GO" id="GO:0033818">
    <property type="term" value="F:beta-ketoacyl-acyl-carrier-protein synthase III activity"/>
    <property type="evidence" value="ECO:0007669"/>
    <property type="project" value="UniProtKB-UniRule"/>
</dbReference>
<feature type="region of interest" description="ACP-binding" evidence="12">
    <location>
        <begin position="255"/>
        <end position="259"/>
    </location>
</feature>
<feature type="domain" description="Beta-ketoacyl-[acyl-carrier-protein] synthase III N-terminal" evidence="14">
    <location>
        <begin position="108"/>
        <end position="186"/>
    </location>
</feature>
<feature type="active site" evidence="12">
    <location>
        <position position="114"/>
    </location>
</feature>
<evidence type="ECO:0000256" key="3">
    <source>
        <dbReference type="ARBA" id="ARBA00012333"/>
    </source>
</evidence>
<dbReference type="HAMAP" id="MF_01815">
    <property type="entry name" value="FabH"/>
    <property type="match status" value="1"/>
</dbReference>
<evidence type="ECO:0000256" key="10">
    <source>
        <dbReference type="ARBA" id="ARBA00023315"/>
    </source>
</evidence>
<keyword evidence="10 12" id="KW-0012">Acyltransferase</keyword>
<dbReference type="FunFam" id="3.40.47.10:FF:000004">
    <property type="entry name" value="3-oxoacyl-[acyl-carrier-protein] synthase 3"/>
    <property type="match status" value="1"/>
</dbReference>
<dbReference type="InterPro" id="IPR004655">
    <property type="entry name" value="FabH"/>
</dbReference>
<dbReference type="Gene3D" id="3.40.47.10">
    <property type="match status" value="1"/>
</dbReference>
<dbReference type="SUPFAM" id="SSF53901">
    <property type="entry name" value="Thiolase-like"/>
    <property type="match status" value="1"/>
</dbReference>
<dbReference type="Pfam" id="PF08541">
    <property type="entry name" value="ACP_syn_III_C"/>
    <property type="match status" value="1"/>
</dbReference>
<evidence type="ECO:0000259" key="14">
    <source>
        <dbReference type="Pfam" id="PF08545"/>
    </source>
</evidence>
<evidence type="ECO:0000256" key="6">
    <source>
        <dbReference type="ARBA" id="ARBA00022832"/>
    </source>
</evidence>
<evidence type="ECO:0000256" key="11">
    <source>
        <dbReference type="ARBA" id="ARBA00051096"/>
    </source>
</evidence>